<dbReference type="Proteomes" id="UP000237481">
    <property type="component" value="Unassembled WGS sequence"/>
</dbReference>
<reference evidence="3 4" key="1">
    <citation type="submission" date="2018-01" db="EMBL/GenBank/DDBJ databases">
        <title>Harnessing the power of phylogenomics to disentangle the directionality and signatures of interkingdom host jumping in the parasitic fungal genus Tolypocladium.</title>
        <authorList>
            <person name="Quandt C.A."/>
            <person name="Patterson W."/>
            <person name="Spatafora J.W."/>
        </authorList>
    </citation>
    <scope>NUCLEOTIDE SEQUENCE [LARGE SCALE GENOMIC DNA]</scope>
    <source>
        <strain evidence="3 4">NRBC 100945</strain>
    </source>
</reference>
<dbReference type="OrthoDB" id="5421909at2759"/>
<sequence>MRQSVGVVSLAVFVSAFPQQRAAPAKRLEQALTVRADPPKLIPVVVGGPQDLFVPNQIKANVGDVVQFQFSNGNHTVTQSTEKAGCQPLQAANPQAVHSGHIPFIAGQKDVGTFIMPVTSTDAMFLYCATGPHCQTGQVMVVNPTSDTQLANYVKVSMAAKKNVDGAGFSGGIPARMPLAAALFTPAPPEQKSPPATPPSNQKASKLG</sequence>
<dbReference type="PANTHER" id="PTHR34883">
    <property type="entry name" value="SERINE-RICH PROTEIN, PUTATIVE-RELATED-RELATED"/>
    <property type="match status" value="1"/>
</dbReference>
<feature type="chain" id="PRO_5015722684" evidence="2">
    <location>
        <begin position="17"/>
        <end position="208"/>
    </location>
</feature>
<dbReference type="InterPro" id="IPR008972">
    <property type="entry name" value="Cupredoxin"/>
</dbReference>
<keyword evidence="4" id="KW-1185">Reference proteome</keyword>
<evidence type="ECO:0000256" key="2">
    <source>
        <dbReference type="SAM" id="SignalP"/>
    </source>
</evidence>
<dbReference type="EMBL" id="PKSG01000446">
    <property type="protein sequence ID" value="POR35431.1"/>
    <property type="molecule type" value="Genomic_DNA"/>
</dbReference>
<feature type="signal peptide" evidence="2">
    <location>
        <begin position="1"/>
        <end position="16"/>
    </location>
</feature>
<name>A0A2S4KZ10_9HYPO</name>
<feature type="compositionally biased region" description="Pro residues" evidence="1">
    <location>
        <begin position="186"/>
        <end position="198"/>
    </location>
</feature>
<dbReference type="CDD" id="cd00920">
    <property type="entry name" value="Cupredoxin"/>
    <property type="match status" value="1"/>
</dbReference>
<dbReference type="InterPro" id="IPR052953">
    <property type="entry name" value="Ser-rich/MCO-related"/>
</dbReference>
<evidence type="ECO:0000256" key="1">
    <source>
        <dbReference type="SAM" id="MobiDB-lite"/>
    </source>
</evidence>
<feature type="compositionally biased region" description="Polar residues" evidence="1">
    <location>
        <begin position="199"/>
        <end position="208"/>
    </location>
</feature>
<dbReference type="AlphaFoldDB" id="A0A2S4KZ10"/>
<protein>
    <submittedName>
        <fullName evidence="3">Extracellular serine-rich protein</fullName>
    </submittedName>
</protein>
<proteinExistence type="predicted"/>
<gene>
    <name evidence="3" type="ORF">TPAR_04376</name>
</gene>
<dbReference type="SUPFAM" id="SSF49503">
    <property type="entry name" value="Cupredoxins"/>
    <property type="match status" value="1"/>
</dbReference>
<keyword evidence="2" id="KW-0732">Signal</keyword>
<evidence type="ECO:0000313" key="3">
    <source>
        <dbReference type="EMBL" id="POR35431.1"/>
    </source>
</evidence>
<accession>A0A2S4KZ10</accession>
<feature type="region of interest" description="Disordered" evidence="1">
    <location>
        <begin position="182"/>
        <end position="208"/>
    </location>
</feature>
<organism evidence="3 4">
    <name type="scientific">Tolypocladium paradoxum</name>
    <dbReference type="NCBI Taxonomy" id="94208"/>
    <lineage>
        <taxon>Eukaryota</taxon>
        <taxon>Fungi</taxon>
        <taxon>Dikarya</taxon>
        <taxon>Ascomycota</taxon>
        <taxon>Pezizomycotina</taxon>
        <taxon>Sordariomycetes</taxon>
        <taxon>Hypocreomycetidae</taxon>
        <taxon>Hypocreales</taxon>
        <taxon>Ophiocordycipitaceae</taxon>
        <taxon>Tolypocladium</taxon>
    </lineage>
</organism>
<dbReference type="PANTHER" id="PTHR34883:SF17">
    <property type="entry name" value="CUPREDOXIN"/>
    <property type="match status" value="1"/>
</dbReference>
<comment type="caution">
    <text evidence="3">The sequence shown here is derived from an EMBL/GenBank/DDBJ whole genome shotgun (WGS) entry which is preliminary data.</text>
</comment>
<dbReference type="Gene3D" id="2.60.40.420">
    <property type="entry name" value="Cupredoxins - blue copper proteins"/>
    <property type="match status" value="1"/>
</dbReference>
<evidence type="ECO:0000313" key="4">
    <source>
        <dbReference type="Proteomes" id="UP000237481"/>
    </source>
</evidence>